<keyword evidence="3" id="KW-1185">Reference proteome</keyword>
<dbReference type="HOGENOM" id="CLU_009487_1_2_1"/>
<reference evidence="2 3" key="1">
    <citation type="submission" date="2014-04" db="EMBL/GenBank/DDBJ databases">
        <title>Evolutionary Origins and Diversification of the Mycorrhizal Mutualists.</title>
        <authorList>
            <consortium name="DOE Joint Genome Institute"/>
            <consortium name="Mycorrhizal Genomics Consortium"/>
            <person name="Kohler A."/>
            <person name="Kuo A."/>
            <person name="Nagy L.G."/>
            <person name="Floudas D."/>
            <person name="Copeland A."/>
            <person name="Barry K.W."/>
            <person name="Cichocki N."/>
            <person name="Veneault-Fourrey C."/>
            <person name="LaButti K."/>
            <person name="Lindquist E.A."/>
            <person name="Lipzen A."/>
            <person name="Lundell T."/>
            <person name="Morin E."/>
            <person name="Murat C."/>
            <person name="Riley R."/>
            <person name="Ohm R."/>
            <person name="Sun H."/>
            <person name="Tunlid A."/>
            <person name="Henrissat B."/>
            <person name="Grigoriev I.V."/>
            <person name="Hibbett D.S."/>
            <person name="Martin F."/>
        </authorList>
    </citation>
    <scope>NUCLEOTIDE SEQUENCE [LARGE SCALE GENOMIC DNA]</scope>
    <source>
        <strain evidence="2 3">Koide BX008</strain>
    </source>
</reference>
<dbReference type="STRING" id="946122.A0A0C2WWY9"/>
<dbReference type="EMBL" id="KN818237">
    <property type="protein sequence ID" value="KIL66327.1"/>
    <property type="molecule type" value="Genomic_DNA"/>
</dbReference>
<dbReference type="InParanoid" id="A0A0C2WWY9"/>
<feature type="non-terminal residue" evidence="2">
    <location>
        <position position="208"/>
    </location>
</feature>
<sequence length="208" mass="23392">FMKHLDEPEVMEQIPLTKSEHRPLTTLDINPSTVGGNADVLTSIFRQAGIGDPSEVSHVQDIGEHVVLVSGDLLTGERIRSLQESRSIEATKWRRLDFVVFVMGLFHFKMACADAIWRLFINAVKGRSDHTSLIEMIGQIRPRETGKFTSGPSFRAMHEAIQHVGAMLRLDCWRLEAMNTNPVFESLEAFAESNPSWDDLVAMAIRMS</sequence>
<dbReference type="Pfam" id="PF20231">
    <property type="entry name" value="DUF6589"/>
    <property type="match status" value="1"/>
</dbReference>
<evidence type="ECO:0000259" key="1">
    <source>
        <dbReference type="Pfam" id="PF20231"/>
    </source>
</evidence>
<name>A0A0C2WWY9_AMAMK</name>
<feature type="domain" description="DUF6589" evidence="1">
    <location>
        <begin position="5"/>
        <end position="204"/>
    </location>
</feature>
<dbReference type="AlphaFoldDB" id="A0A0C2WWY9"/>
<dbReference type="Proteomes" id="UP000054549">
    <property type="component" value="Unassembled WGS sequence"/>
</dbReference>
<dbReference type="OrthoDB" id="4743193at2759"/>
<accession>A0A0C2WWY9</accession>
<organism evidence="2 3">
    <name type="scientific">Amanita muscaria (strain Koide BX008)</name>
    <dbReference type="NCBI Taxonomy" id="946122"/>
    <lineage>
        <taxon>Eukaryota</taxon>
        <taxon>Fungi</taxon>
        <taxon>Dikarya</taxon>
        <taxon>Basidiomycota</taxon>
        <taxon>Agaricomycotina</taxon>
        <taxon>Agaricomycetes</taxon>
        <taxon>Agaricomycetidae</taxon>
        <taxon>Agaricales</taxon>
        <taxon>Pluteineae</taxon>
        <taxon>Amanitaceae</taxon>
        <taxon>Amanita</taxon>
    </lineage>
</organism>
<gene>
    <name evidence="2" type="ORF">M378DRAFT_39923</name>
</gene>
<dbReference type="InterPro" id="IPR046496">
    <property type="entry name" value="DUF6589"/>
</dbReference>
<evidence type="ECO:0000313" key="2">
    <source>
        <dbReference type="EMBL" id="KIL66327.1"/>
    </source>
</evidence>
<feature type="non-terminal residue" evidence="2">
    <location>
        <position position="1"/>
    </location>
</feature>
<protein>
    <recommendedName>
        <fullName evidence="1">DUF6589 domain-containing protein</fullName>
    </recommendedName>
</protein>
<evidence type="ECO:0000313" key="3">
    <source>
        <dbReference type="Proteomes" id="UP000054549"/>
    </source>
</evidence>
<proteinExistence type="predicted"/>